<dbReference type="AlphaFoldDB" id="A0A1G5KAD7"/>
<feature type="transmembrane region" description="Helical" evidence="1">
    <location>
        <begin position="12"/>
        <end position="37"/>
    </location>
</feature>
<sequence>MTRRASTTRKKLVLFLFLSGSMVLVSLLAVLLPSSIIDLAFKEGGLVEAASAAALGLGALILLGDLLRDGRSDQWHLALLTAALALRELDMDKALTEHGILSARLYSGSAPVEQKILGALILTTLVWTALRLLRRDLRPWVAALKRDESRAWLLGAAFGLYGAAKALDGAGRKLAPWGIELSDATSRFAARAEEGMEMLAALLVFLACLSWRRLRA</sequence>
<dbReference type="EMBL" id="FMVT01000029">
    <property type="protein sequence ID" value="SCY96980.1"/>
    <property type="molecule type" value="Genomic_DNA"/>
</dbReference>
<evidence type="ECO:0000256" key="1">
    <source>
        <dbReference type="SAM" id="Phobius"/>
    </source>
</evidence>
<organism evidence="2 3">
    <name type="scientific">Paracoccus tibetensis</name>
    <dbReference type="NCBI Taxonomy" id="336292"/>
    <lineage>
        <taxon>Bacteria</taxon>
        <taxon>Pseudomonadati</taxon>
        <taxon>Pseudomonadota</taxon>
        <taxon>Alphaproteobacteria</taxon>
        <taxon>Rhodobacterales</taxon>
        <taxon>Paracoccaceae</taxon>
        <taxon>Paracoccus</taxon>
    </lineage>
</organism>
<keyword evidence="3" id="KW-1185">Reference proteome</keyword>
<gene>
    <name evidence="2" type="ORF">SAMN05660710_03787</name>
</gene>
<dbReference type="STRING" id="336292.SAMN05660710_03787"/>
<feature type="transmembrane region" description="Helical" evidence="1">
    <location>
        <begin position="49"/>
        <end position="67"/>
    </location>
</feature>
<keyword evidence="1" id="KW-0812">Transmembrane</keyword>
<dbReference type="OrthoDB" id="269771at2"/>
<name>A0A1G5KAD7_9RHOB</name>
<accession>A0A1G5KAD7</accession>
<evidence type="ECO:0000313" key="2">
    <source>
        <dbReference type="EMBL" id="SCY96980.1"/>
    </source>
</evidence>
<reference evidence="2 3" key="1">
    <citation type="submission" date="2016-10" db="EMBL/GenBank/DDBJ databases">
        <authorList>
            <person name="de Groot N.N."/>
        </authorList>
    </citation>
    <scope>NUCLEOTIDE SEQUENCE [LARGE SCALE GENOMIC DNA]</scope>
    <source>
        <strain evidence="2 3">CGMCC 1.8925</strain>
    </source>
</reference>
<keyword evidence="1" id="KW-1133">Transmembrane helix</keyword>
<dbReference type="Proteomes" id="UP000199502">
    <property type="component" value="Unassembled WGS sequence"/>
</dbReference>
<keyword evidence="1" id="KW-0472">Membrane</keyword>
<dbReference type="RefSeq" id="WP_139166043.1">
    <property type="nucleotide sequence ID" value="NZ_FMVT01000029.1"/>
</dbReference>
<proteinExistence type="predicted"/>
<evidence type="ECO:0000313" key="3">
    <source>
        <dbReference type="Proteomes" id="UP000199502"/>
    </source>
</evidence>
<protein>
    <submittedName>
        <fullName evidence="2">Uncharacterized protein</fullName>
    </submittedName>
</protein>